<dbReference type="InterPro" id="IPR036291">
    <property type="entry name" value="NAD(P)-bd_dom_sf"/>
</dbReference>
<proteinExistence type="predicted"/>
<sequence length="143" mass="15731">MTNQSTFLVTAGRGTTGRRVVRIRRGQGFAVRAASRSFEQYFAWLDQSSWGPALEGVDAVYLVPFDPVPLTPAFVRSAVETGVRRIVRGFAEEDARSFGRTLSPIRLGPDRHLSDGVWRALGREPRDFTDFVQGAGASGAWSN</sequence>
<dbReference type="Gene3D" id="3.40.50.720">
    <property type="entry name" value="NAD(P)-binding Rossmann-like Domain"/>
    <property type="match status" value="1"/>
</dbReference>
<name>A0A7X6MJ46_9ACTN</name>
<comment type="caution">
    <text evidence="1">The sequence shown here is derived from an EMBL/GenBank/DDBJ whole genome shotgun (WGS) entry which is preliminary data.</text>
</comment>
<dbReference type="Proteomes" id="UP000553209">
    <property type="component" value="Unassembled WGS sequence"/>
</dbReference>
<evidence type="ECO:0008006" key="3">
    <source>
        <dbReference type="Google" id="ProtNLM"/>
    </source>
</evidence>
<dbReference type="InterPro" id="IPR051604">
    <property type="entry name" value="Ergot_Alk_Oxidoreductase"/>
</dbReference>
<reference evidence="1 2" key="1">
    <citation type="submission" date="2020-04" db="EMBL/GenBank/DDBJ databases">
        <title>MicrobeNet Type strains.</title>
        <authorList>
            <person name="Nicholson A.C."/>
        </authorList>
    </citation>
    <scope>NUCLEOTIDE SEQUENCE [LARGE SCALE GENOMIC DNA]</scope>
    <source>
        <strain evidence="1 2">ATCC 23612</strain>
    </source>
</reference>
<protein>
    <recommendedName>
        <fullName evidence="3">NmrA family transcriptional regulator</fullName>
    </recommendedName>
</protein>
<gene>
    <name evidence="1" type="ORF">HGB44_30500</name>
</gene>
<evidence type="ECO:0000313" key="1">
    <source>
        <dbReference type="EMBL" id="NKZ01961.1"/>
    </source>
</evidence>
<dbReference type="EMBL" id="JAAXPG010000049">
    <property type="protein sequence ID" value="NKZ01961.1"/>
    <property type="molecule type" value="Genomic_DNA"/>
</dbReference>
<dbReference type="PANTHER" id="PTHR43162">
    <property type="match status" value="1"/>
</dbReference>
<dbReference type="AlphaFoldDB" id="A0A7X6MJ46"/>
<dbReference type="SUPFAM" id="SSF51735">
    <property type="entry name" value="NAD(P)-binding Rossmann-fold domains"/>
    <property type="match status" value="1"/>
</dbReference>
<organism evidence="1 2">
    <name type="scientific">Nocardiopsis alborubida</name>
    <dbReference type="NCBI Taxonomy" id="146802"/>
    <lineage>
        <taxon>Bacteria</taxon>
        <taxon>Bacillati</taxon>
        <taxon>Actinomycetota</taxon>
        <taxon>Actinomycetes</taxon>
        <taxon>Streptosporangiales</taxon>
        <taxon>Nocardiopsidaceae</taxon>
        <taxon>Nocardiopsis</taxon>
    </lineage>
</organism>
<accession>A0A7X6MJ46</accession>
<keyword evidence="2" id="KW-1185">Reference proteome</keyword>
<evidence type="ECO:0000313" key="2">
    <source>
        <dbReference type="Proteomes" id="UP000553209"/>
    </source>
</evidence>
<dbReference type="PANTHER" id="PTHR43162:SF1">
    <property type="entry name" value="PRESTALK A DIFFERENTIATION PROTEIN A"/>
    <property type="match status" value="1"/>
</dbReference>